<organism evidence="2 3">
    <name type="scientific">Brevinema andersonii</name>
    <dbReference type="NCBI Taxonomy" id="34097"/>
    <lineage>
        <taxon>Bacteria</taxon>
        <taxon>Pseudomonadati</taxon>
        <taxon>Spirochaetota</taxon>
        <taxon>Spirochaetia</taxon>
        <taxon>Brevinematales</taxon>
        <taxon>Brevinemataceae</taxon>
        <taxon>Brevinema</taxon>
    </lineage>
</organism>
<evidence type="ECO:0000313" key="2">
    <source>
        <dbReference type="EMBL" id="SFB91338.1"/>
    </source>
</evidence>
<dbReference type="AlphaFoldDB" id="A0A1I1F0P9"/>
<gene>
    <name evidence="2" type="ORF">SAMN02745150_01291</name>
</gene>
<sequence length="229" mass="26559">MKNYYQILSEDSMQKIFWISFFMLTTITSYGDISQIPIYPSGINVSFTAPHVEEKEEIEEKPAPKRFSLRRKKKGEEKPEPVEPPALMKVNRLIRVINGIKNSDENHQVALVFYDEEKKILKNNTIVIKKSAKPAANYIFFMDRSTGNSFKGMKDIYHLPKKAEFFQVALVDKKENILIMPSHPGYNKEGTISIEDYKNIMPKNKIMLQFELTGTAEKPHVKIAAFRFY</sequence>
<reference evidence="3" key="1">
    <citation type="submission" date="2016-10" db="EMBL/GenBank/DDBJ databases">
        <authorList>
            <person name="Varghese N."/>
            <person name="Submissions S."/>
        </authorList>
    </citation>
    <scope>NUCLEOTIDE SEQUENCE [LARGE SCALE GENOMIC DNA]</scope>
    <source>
        <strain evidence="3">ATCC 43811</strain>
    </source>
</reference>
<keyword evidence="3" id="KW-1185">Reference proteome</keyword>
<dbReference type="EMBL" id="FOKY01000020">
    <property type="protein sequence ID" value="SFB91338.1"/>
    <property type="molecule type" value="Genomic_DNA"/>
</dbReference>
<proteinExistence type="predicted"/>
<evidence type="ECO:0000256" key="1">
    <source>
        <dbReference type="SAM" id="MobiDB-lite"/>
    </source>
</evidence>
<name>A0A1I1F0P9_BREAD</name>
<protein>
    <submittedName>
        <fullName evidence="2">Uncharacterized protein</fullName>
    </submittedName>
</protein>
<evidence type="ECO:0000313" key="3">
    <source>
        <dbReference type="Proteomes" id="UP000240042"/>
    </source>
</evidence>
<dbReference type="Proteomes" id="UP000240042">
    <property type="component" value="Unassembled WGS sequence"/>
</dbReference>
<accession>A0A1I1F0P9</accession>
<feature type="region of interest" description="Disordered" evidence="1">
    <location>
        <begin position="55"/>
        <end position="83"/>
    </location>
</feature>